<evidence type="ECO:0000313" key="1">
    <source>
        <dbReference type="EMBL" id="VFQ84349.1"/>
    </source>
</evidence>
<dbReference type="AlphaFoldDB" id="A0A484M726"/>
<dbReference type="EMBL" id="OOIL02002699">
    <property type="protein sequence ID" value="VFQ84349.1"/>
    <property type="molecule type" value="Genomic_DNA"/>
</dbReference>
<sequence length="71" mass="7902">MAISIRRILFILQRPRRVTPSLTHDFSSSVMFSLESLAASFMAASTQLIGGNLTLNLFFIPSSNSYSFFPV</sequence>
<evidence type="ECO:0000313" key="2">
    <source>
        <dbReference type="Proteomes" id="UP000595140"/>
    </source>
</evidence>
<reference evidence="1 2" key="1">
    <citation type="submission" date="2018-04" db="EMBL/GenBank/DDBJ databases">
        <authorList>
            <person name="Vogel A."/>
        </authorList>
    </citation>
    <scope>NUCLEOTIDE SEQUENCE [LARGE SCALE GENOMIC DNA]</scope>
</reference>
<gene>
    <name evidence="1" type="ORF">CCAM_LOCUS26125</name>
</gene>
<protein>
    <submittedName>
        <fullName evidence="1">Uncharacterized protein</fullName>
    </submittedName>
</protein>
<proteinExistence type="predicted"/>
<accession>A0A484M726</accession>
<name>A0A484M726_9ASTE</name>
<dbReference type="Proteomes" id="UP000595140">
    <property type="component" value="Unassembled WGS sequence"/>
</dbReference>
<organism evidence="1 2">
    <name type="scientific">Cuscuta campestris</name>
    <dbReference type="NCBI Taxonomy" id="132261"/>
    <lineage>
        <taxon>Eukaryota</taxon>
        <taxon>Viridiplantae</taxon>
        <taxon>Streptophyta</taxon>
        <taxon>Embryophyta</taxon>
        <taxon>Tracheophyta</taxon>
        <taxon>Spermatophyta</taxon>
        <taxon>Magnoliopsida</taxon>
        <taxon>eudicotyledons</taxon>
        <taxon>Gunneridae</taxon>
        <taxon>Pentapetalae</taxon>
        <taxon>asterids</taxon>
        <taxon>lamiids</taxon>
        <taxon>Solanales</taxon>
        <taxon>Convolvulaceae</taxon>
        <taxon>Cuscuteae</taxon>
        <taxon>Cuscuta</taxon>
        <taxon>Cuscuta subgen. Grammica</taxon>
        <taxon>Cuscuta sect. Cleistogrammica</taxon>
    </lineage>
</organism>
<keyword evidence="2" id="KW-1185">Reference proteome</keyword>